<organism evidence="1 2">
    <name type="scientific">Brevundimonas vesicularis</name>
    <name type="common">Pseudomonas vesicularis</name>
    <dbReference type="NCBI Taxonomy" id="41276"/>
    <lineage>
        <taxon>Bacteria</taxon>
        <taxon>Pseudomonadati</taxon>
        <taxon>Pseudomonadota</taxon>
        <taxon>Alphaproteobacteria</taxon>
        <taxon>Caulobacterales</taxon>
        <taxon>Caulobacteraceae</taxon>
        <taxon>Brevundimonas</taxon>
    </lineage>
</organism>
<dbReference type="Pfam" id="PF06037">
    <property type="entry name" value="DUF922"/>
    <property type="match status" value="1"/>
</dbReference>
<dbReference type="GO" id="GO:0008233">
    <property type="term" value="F:peptidase activity"/>
    <property type="evidence" value="ECO:0007669"/>
    <property type="project" value="UniProtKB-KW"/>
</dbReference>
<dbReference type="Proteomes" id="UP000556201">
    <property type="component" value="Unassembled WGS sequence"/>
</dbReference>
<accession>A0A7W9L583</accession>
<proteinExistence type="predicted"/>
<evidence type="ECO:0000313" key="1">
    <source>
        <dbReference type="EMBL" id="MBB5771089.1"/>
    </source>
</evidence>
<dbReference type="EMBL" id="JACHLJ010000001">
    <property type="protein sequence ID" value="MBB5771089.1"/>
    <property type="molecule type" value="Genomic_DNA"/>
</dbReference>
<dbReference type="RefSeq" id="WP_184278632.1">
    <property type="nucleotide sequence ID" value="NZ_JACHLJ010000001.1"/>
</dbReference>
<name>A0A7W9L583_BREVE</name>
<gene>
    <name evidence="1" type="ORF">HNP47_001058</name>
</gene>
<keyword evidence="1" id="KW-0645">Protease</keyword>
<dbReference type="GO" id="GO:0006508">
    <property type="term" value="P:proteolysis"/>
    <property type="evidence" value="ECO:0007669"/>
    <property type="project" value="UniProtKB-KW"/>
</dbReference>
<evidence type="ECO:0000313" key="2">
    <source>
        <dbReference type="Proteomes" id="UP000556201"/>
    </source>
</evidence>
<reference evidence="1 2" key="1">
    <citation type="submission" date="2020-08" db="EMBL/GenBank/DDBJ databases">
        <title>Functional genomics of gut bacteria from endangered species of beetles.</title>
        <authorList>
            <person name="Carlos-Shanley C."/>
        </authorList>
    </citation>
    <scope>NUCLEOTIDE SEQUENCE [LARGE SCALE GENOMIC DNA]</scope>
    <source>
        <strain evidence="1 2">S00192</strain>
    </source>
</reference>
<dbReference type="AlphaFoldDB" id="A0A7W9L583"/>
<keyword evidence="1" id="KW-0378">Hydrolase</keyword>
<protein>
    <submittedName>
        <fullName evidence="1">Putative secreted Zn-dependent protease</fullName>
    </submittedName>
</protein>
<sequence>MILSMLAALAIQAAESTTPAPEASERLRLAAPDAAAFPNTTLRGYVLQATSPRAIRAEMNQLRPGVNGRRHDATTNWRYSFRLASSGGRCDPTTAVVDHDISIVMPDLQNREGLRRQDKQAWDRYFSALQMHEVNHARIAQLGAQQYQAAMRSAPTCEAGRAAAAQVAADVSAASAEYDRRTEHGRHEGASYPN</sequence>
<comment type="caution">
    <text evidence="1">The sequence shown here is derived from an EMBL/GenBank/DDBJ whole genome shotgun (WGS) entry which is preliminary data.</text>
</comment>
<dbReference type="InterPro" id="IPR010321">
    <property type="entry name" value="DUF922"/>
</dbReference>